<dbReference type="GO" id="GO:0071111">
    <property type="term" value="F:cyclic-guanylate-specific phosphodiesterase activity"/>
    <property type="evidence" value="ECO:0007669"/>
    <property type="project" value="InterPro"/>
</dbReference>
<dbReference type="Pfam" id="PF00563">
    <property type="entry name" value="EAL"/>
    <property type="match status" value="1"/>
</dbReference>
<evidence type="ECO:0000259" key="2">
    <source>
        <dbReference type="PROSITE" id="PS50883"/>
    </source>
</evidence>
<dbReference type="EMBL" id="CAJQUM010000001">
    <property type="protein sequence ID" value="CAG4882950.1"/>
    <property type="molecule type" value="Genomic_DNA"/>
</dbReference>
<gene>
    <name evidence="3" type="ORF">GTOL_10832</name>
</gene>
<dbReference type="InterPro" id="IPR013656">
    <property type="entry name" value="PAS_4"/>
</dbReference>
<dbReference type="RefSeq" id="WP_220634966.1">
    <property type="nucleotide sequence ID" value="NZ_CAJQUM010000001.1"/>
</dbReference>
<reference evidence="3" key="1">
    <citation type="submission" date="2021-04" db="EMBL/GenBank/DDBJ databases">
        <authorList>
            <person name="Hornung B."/>
        </authorList>
    </citation>
    <scope>NUCLEOTIDE SEQUENCE</scope>
    <source>
        <strain evidence="3">G5G6</strain>
    </source>
</reference>
<dbReference type="Pfam" id="PF08448">
    <property type="entry name" value="PAS_4"/>
    <property type="match status" value="1"/>
</dbReference>
<feature type="domain" description="EAL" evidence="2">
    <location>
        <begin position="191"/>
        <end position="439"/>
    </location>
</feature>
<dbReference type="Proteomes" id="UP000742786">
    <property type="component" value="Unassembled WGS sequence"/>
</dbReference>
<evidence type="ECO:0000313" key="3">
    <source>
        <dbReference type="EMBL" id="CAG4882950.1"/>
    </source>
</evidence>
<comment type="caution">
    <text evidence="3">The sequence shown here is derived from an EMBL/GenBank/DDBJ whole genome shotgun (WGS) entry which is preliminary data.</text>
</comment>
<dbReference type="InterPro" id="IPR035919">
    <property type="entry name" value="EAL_sf"/>
</dbReference>
<dbReference type="CDD" id="cd00130">
    <property type="entry name" value="PAS"/>
    <property type="match status" value="1"/>
</dbReference>
<dbReference type="SUPFAM" id="SSF141868">
    <property type="entry name" value="EAL domain-like"/>
    <property type="match status" value="1"/>
</dbReference>
<proteinExistence type="predicted"/>
<evidence type="ECO:0000256" key="1">
    <source>
        <dbReference type="SAM" id="MobiDB-lite"/>
    </source>
</evidence>
<dbReference type="PANTHER" id="PTHR33121">
    <property type="entry name" value="CYCLIC DI-GMP PHOSPHODIESTERASE PDEF"/>
    <property type="match status" value="1"/>
</dbReference>
<accession>A0A916J1N6</accession>
<dbReference type="PROSITE" id="PS50883">
    <property type="entry name" value="EAL"/>
    <property type="match status" value="1"/>
</dbReference>
<dbReference type="InterPro" id="IPR035965">
    <property type="entry name" value="PAS-like_dom_sf"/>
</dbReference>
<dbReference type="Gene3D" id="3.30.450.20">
    <property type="entry name" value="PAS domain"/>
    <property type="match status" value="1"/>
</dbReference>
<organism evidence="3 4">
    <name type="scientific">Georgfuchsia toluolica</name>
    <dbReference type="NCBI Taxonomy" id="424218"/>
    <lineage>
        <taxon>Bacteria</taxon>
        <taxon>Pseudomonadati</taxon>
        <taxon>Pseudomonadota</taxon>
        <taxon>Betaproteobacteria</taxon>
        <taxon>Nitrosomonadales</taxon>
        <taxon>Sterolibacteriaceae</taxon>
        <taxon>Georgfuchsia</taxon>
    </lineage>
</organism>
<sequence>MPPSTPSPQDHLTQQKMLLQQCKRELDAARTRLNYADHFFPVYMAYLDSKECYRYHNRAYREWLGLEAGQIDGHTMREVLGKTVYAEIAAPLQEALAGKPQRYARTHKTANGGTTRYFVHLVPKFGDEGNVQGIYAMVTDETGHHSAAKTKDLPPAAKSGAKPGRLDEKQNIGETSQALYDDSLVGELGEWQNAADRIKSAIQNDEFHLYGQTIKAVQNDKFALCEIYIRMIEEEENLMPPGAFLPLAQQNGLMPEIDRWVVTNVLKHIAARRQADPDWRMTGFCVNLALDTIRDPYFPDFVRATLALFNVPGEALCFEIEAWDVDAEPADAAYLVQELACLGCLSVLCSFGRDKVSFTILKKLRVGYLKIDSGIILKILRDKSALAKLVAINRVAHTVGIKTIAEFVESDAILEKLQEIGVDFAQGIGISSPMPLTQI</sequence>
<dbReference type="SMART" id="SM00052">
    <property type="entry name" value="EAL"/>
    <property type="match status" value="1"/>
</dbReference>
<dbReference type="NCBIfam" id="TIGR00229">
    <property type="entry name" value="sensory_box"/>
    <property type="match status" value="1"/>
</dbReference>
<dbReference type="CDD" id="cd01948">
    <property type="entry name" value="EAL"/>
    <property type="match status" value="1"/>
</dbReference>
<dbReference type="Gene3D" id="3.20.20.450">
    <property type="entry name" value="EAL domain"/>
    <property type="match status" value="1"/>
</dbReference>
<dbReference type="InterPro" id="IPR050706">
    <property type="entry name" value="Cyclic-di-GMP_PDE-like"/>
</dbReference>
<evidence type="ECO:0000313" key="4">
    <source>
        <dbReference type="Proteomes" id="UP000742786"/>
    </source>
</evidence>
<feature type="region of interest" description="Disordered" evidence="1">
    <location>
        <begin position="145"/>
        <end position="171"/>
    </location>
</feature>
<dbReference type="SUPFAM" id="SSF55785">
    <property type="entry name" value="PYP-like sensor domain (PAS domain)"/>
    <property type="match status" value="1"/>
</dbReference>
<dbReference type="InterPro" id="IPR000014">
    <property type="entry name" value="PAS"/>
</dbReference>
<dbReference type="PANTHER" id="PTHR33121:SF23">
    <property type="entry name" value="CYCLIC DI-GMP PHOSPHODIESTERASE PDEB"/>
    <property type="match status" value="1"/>
</dbReference>
<dbReference type="InterPro" id="IPR001633">
    <property type="entry name" value="EAL_dom"/>
</dbReference>
<keyword evidence="4" id="KW-1185">Reference proteome</keyword>
<name>A0A916J1N6_9PROT</name>
<dbReference type="AlphaFoldDB" id="A0A916J1N6"/>
<protein>
    <submittedName>
        <fullName evidence="3">Diguanylate phosphodiesterase</fullName>
    </submittedName>
</protein>